<feature type="compositionally biased region" description="Basic and acidic residues" evidence="1">
    <location>
        <begin position="753"/>
        <end position="769"/>
    </location>
</feature>
<dbReference type="Proteomes" id="UP001642464">
    <property type="component" value="Unassembled WGS sequence"/>
</dbReference>
<feature type="compositionally biased region" description="Basic residues" evidence="1">
    <location>
        <begin position="776"/>
        <end position="787"/>
    </location>
</feature>
<dbReference type="EMBL" id="CAXAMM010032557">
    <property type="protein sequence ID" value="CAK9069915.1"/>
    <property type="molecule type" value="Genomic_DNA"/>
</dbReference>
<feature type="region of interest" description="Disordered" evidence="1">
    <location>
        <begin position="748"/>
        <end position="838"/>
    </location>
</feature>
<name>A0ABP0P1L4_9DINO</name>
<feature type="region of interest" description="Disordered" evidence="1">
    <location>
        <begin position="874"/>
        <end position="937"/>
    </location>
</feature>
<gene>
    <name evidence="2" type="ORF">SCF082_LOCUS34915</name>
</gene>
<feature type="compositionally biased region" description="Basic and acidic residues" evidence="1">
    <location>
        <begin position="788"/>
        <end position="798"/>
    </location>
</feature>
<feature type="compositionally biased region" description="Low complexity" evidence="1">
    <location>
        <begin position="19"/>
        <end position="41"/>
    </location>
</feature>
<feature type="region of interest" description="Disordered" evidence="1">
    <location>
        <begin position="488"/>
        <end position="511"/>
    </location>
</feature>
<protein>
    <submittedName>
        <fullName evidence="2">HMG box domain-containing protein</fullName>
    </submittedName>
</protein>
<feature type="compositionally biased region" description="Low complexity" evidence="1">
    <location>
        <begin position="900"/>
        <end position="913"/>
    </location>
</feature>
<evidence type="ECO:0000256" key="1">
    <source>
        <dbReference type="SAM" id="MobiDB-lite"/>
    </source>
</evidence>
<reference evidence="2 3" key="1">
    <citation type="submission" date="2024-02" db="EMBL/GenBank/DDBJ databases">
        <authorList>
            <person name="Chen Y."/>
            <person name="Shah S."/>
            <person name="Dougan E. K."/>
            <person name="Thang M."/>
            <person name="Chan C."/>
        </authorList>
    </citation>
    <scope>NUCLEOTIDE SEQUENCE [LARGE SCALE GENOMIC DNA]</scope>
</reference>
<feature type="compositionally biased region" description="Low complexity" evidence="1">
    <location>
        <begin position="819"/>
        <end position="830"/>
    </location>
</feature>
<keyword evidence="3" id="KW-1185">Reference proteome</keyword>
<sequence>MSLIGAMLRLGQAASRGAARPALANHTDSANQQDDSQSQSALCSESTQPVSRQFFSNGSAHSKFVKFGIQNARLQKIAKVSQAHQDERSNLVRSVFGQWQHKSAAAGVYKSQSKVVYSNELGDVDCFDFTVDARRSMARQKAIGVWSHVCAQMDGLKTWMQKSPSRCAVVVVADDTNVWVNNTSEKVTVNEDGLDKQNGSAGSAIFAIGGQKLAERVPSVQGNGTMVHKVLQYCLMGCASTDNQNKLEALDEDSPDLSFSVKQEVRLTKVQCGVLLLVSTPLADFMDMISLCETARNRLLLRARGLSLASSKCTLDQEGVKKLNWELLNADKATSVIAEYCSILLSPPSSDITRPFRMTVVDFFGPVFETLCDSFYRLCLGPRRAQIQVLGIHFMDVDAAEQRLQELQRLPKCCTGDACTQVALRATRCGKDRDMVKAVMELFGETLIWLPASSVGVEKSLEQELFGTSKVQAGKLLARRIIDTTLPSRPVTNLREDQSKKQQQNRGQRRLDKSLEAIAQHECWQSGLGISCSMAALRPELLQAVDHEQAVQNLKDGFSYDKEPVPNSIDVGPLFRSCMELHPGVCRSDALYDFVIHLSMQLKAHLDILCLPTLTLFQLQTYFPTPTTGPESLPPIPNTVNWYLLGNIRKRPLCYIFAKYIPLSGVVGARRQAQLIPEVDAESKCFTLLTSYEILLACLKLAQGSAESEAWKNVKIRMSSHKYQLVASSDIPNHLLRDIEENVFHMGPNLEIPKPEPKSRKETENKLRFGLDFMMKPKKGKNRGCKRKREERESETKPLDNLTLPLDPFADAPDRPDGADANGNAPGDAPGADDDYDNDLKVDREEECSVDAFPAQLNLIQFKELKKAIKAGKDAEGDAAAVEEEDEIAGRARKSRAKSRPSSSAMPSTASNSGANEARSSREEKPDATAAASASDRESCASLARKGTVFNQRLGIVAFNLVQRRSSCFVCKQQLVKADLRFQISLALNKPEKSVHPECVAQIPANLLAPSIEWIESRLKDSEHLKEFESKTLKESGQRLRCMLDCC</sequence>
<organism evidence="2 3">
    <name type="scientific">Durusdinium trenchii</name>
    <dbReference type="NCBI Taxonomy" id="1381693"/>
    <lineage>
        <taxon>Eukaryota</taxon>
        <taxon>Sar</taxon>
        <taxon>Alveolata</taxon>
        <taxon>Dinophyceae</taxon>
        <taxon>Suessiales</taxon>
        <taxon>Symbiodiniaceae</taxon>
        <taxon>Durusdinium</taxon>
    </lineage>
</organism>
<feature type="region of interest" description="Disordered" evidence="1">
    <location>
        <begin position="19"/>
        <end position="43"/>
    </location>
</feature>
<comment type="caution">
    <text evidence="2">The sequence shown here is derived from an EMBL/GenBank/DDBJ whole genome shotgun (WGS) entry which is preliminary data.</text>
</comment>
<evidence type="ECO:0000313" key="3">
    <source>
        <dbReference type="Proteomes" id="UP001642464"/>
    </source>
</evidence>
<proteinExistence type="predicted"/>
<evidence type="ECO:0000313" key="2">
    <source>
        <dbReference type="EMBL" id="CAK9069915.1"/>
    </source>
</evidence>
<accession>A0ABP0P1L4</accession>